<dbReference type="SMART" id="SM00347">
    <property type="entry name" value="HTH_MARR"/>
    <property type="match status" value="1"/>
</dbReference>
<feature type="compositionally biased region" description="Basic and acidic residues" evidence="1">
    <location>
        <begin position="138"/>
        <end position="152"/>
    </location>
</feature>
<feature type="region of interest" description="Disordered" evidence="1">
    <location>
        <begin position="511"/>
        <end position="530"/>
    </location>
</feature>
<dbReference type="InterPro" id="IPR036388">
    <property type="entry name" value="WH-like_DNA-bd_sf"/>
</dbReference>
<dbReference type="SUPFAM" id="SSF46785">
    <property type="entry name" value="Winged helix' DNA-binding domain"/>
    <property type="match status" value="2"/>
</dbReference>
<dbReference type="Gene3D" id="1.10.10.10">
    <property type="entry name" value="Winged helix-like DNA-binding domain superfamily/Winged helix DNA-binding domain"/>
    <property type="match status" value="2"/>
</dbReference>
<feature type="compositionally biased region" description="Acidic residues" evidence="1">
    <location>
        <begin position="75"/>
        <end position="101"/>
    </location>
</feature>
<dbReference type="CDD" id="cd00090">
    <property type="entry name" value="HTH_ARSR"/>
    <property type="match status" value="2"/>
</dbReference>
<dbReference type="PROSITE" id="PS50987">
    <property type="entry name" value="HTH_ARSR_2"/>
    <property type="match status" value="1"/>
</dbReference>
<dbReference type="PANTHER" id="PTHR36216">
    <property type="entry name" value="TRANSCRIPTIONAL REGULATOR, TRMB"/>
    <property type="match status" value="1"/>
</dbReference>
<keyword evidence="4" id="KW-1185">Reference proteome</keyword>
<dbReference type="EMBL" id="CP104003">
    <property type="protein sequence ID" value="UWM53942.1"/>
    <property type="molecule type" value="Genomic_DNA"/>
</dbReference>
<evidence type="ECO:0000313" key="3">
    <source>
        <dbReference type="EMBL" id="UWM53942.1"/>
    </source>
</evidence>
<feature type="compositionally biased region" description="Low complexity" evidence="1">
    <location>
        <begin position="153"/>
        <end position="169"/>
    </location>
</feature>
<feature type="region of interest" description="Disordered" evidence="1">
    <location>
        <begin position="29"/>
        <end position="113"/>
    </location>
</feature>
<feature type="region of interest" description="Disordered" evidence="1">
    <location>
        <begin position="235"/>
        <end position="267"/>
    </location>
</feature>
<feature type="compositionally biased region" description="Low complexity" evidence="1">
    <location>
        <begin position="243"/>
        <end position="266"/>
    </location>
</feature>
<reference evidence="3" key="1">
    <citation type="submission" date="2022-09" db="EMBL/GenBank/DDBJ databases">
        <title>Diverse halophilic archaea isolated from saline environments.</title>
        <authorList>
            <person name="Cui H.-L."/>
        </authorList>
    </citation>
    <scope>NUCLEOTIDE SEQUENCE</scope>
    <source>
        <strain evidence="3">ZS-35-S2</strain>
    </source>
</reference>
<dbReference type="AlphaFoldDB" id="A0A9E7UAE2"/>
<dbReference type="InterPro" id="IPR036390">
    <property type="entry name" value="WH_DNA-bd_sf"/>
</dbReference>
<feature type="domain" description="HTH arsR-type" evidence="2">
    <location>
        <begin position="428"/>
        <end position="523"/>
    </location>
</feature>
<protein>
    <submittedName>
        <fullName evidence="3">Helix-turn-helix domain-containing protein</fullName>
    </submittedName>
</protein>
<feature type="compositionally biased region" description="Low complexity" evidence="1">
    <location>
        <begin position="29"/>
        <end position="45"/>
    </location>
</feature>
<dbReference type="InterPro" id="IPR000835">
    <property type="entry name" value="HTH_MarR-typ"/>
</dbReference>
<evidence type="ECO:0000259" key="2">
    <source>
        <dbReference type="PROSITE" id="PS50987"/>
    </source>
</evidence>
<feature type="region of interest" description="Disordered" evidence="1">
    <location>
        <begin position="132"/>
        <end position="211"/>
    </location>
</feature>
<organism evidence="3 4">
    <name type="scientific">Salinirubellus salinus</name>
    <dbReference type="NCBI Taxonomy" id="1364945"/>
    <lineage>
        <taxon>Archaea</taxon>
        <taxon>Methanobacteriati</taxon>
        <taxon>Methanobacteriota</taxon>
        <taxon>Stenosarchaea group</taxon>
        <taxon>Halobacteria</taxon>
        <taxon>Halobacteriales</taxon>
        <taxon>Natronomonadaceae</taxon>
        <taxon>Salinirubellus</taxon>
    </lineage>
</organism>
<dbReference type="Pfam" id="PF12840">
    <property type="entry name" value="HTH_20"/>
    <property type="match status" value="2"/>
</dbReference>
<dbReference type="InterPro" id="IPR011991">
    <property type="entry name" value="ArsR-like_HTH"/>
</dbReference>
<dbReference type="GO" id="GO:0003700">
    <property type="term" value="F:DNA-binding transcription factor activity"/>
    <property type="evidence" value="ECO:0007669"/>
    <property type="project" value="InterPro"/>
</dbReference>
<dbReference type="RefSeq" id="WP_260592936.1">
    <property type="nucleotide sequence ID" value="NZ_CP104003.1"/>
</dbReference>
<sequence>MSGRTTRLRTVVLATLCVLSLLAAPTTAVATPENPFDGDSTDGTSSEGGLGDALDGSDDTSSSDGGGAGDATSADGDDATSDTDSDDGTSSDDGADGDDDSATLPGAEDDSLLRSTLATSVNTTVGTATDTVAATTDAGDRPDWSSLDDRADGSGTDGTTATDPTGASALSDTGASPALGTDWSEVSLSESTERRTDGTQTLSGALSGAVSGATDGVVTGLTAVVDAESVAVTTTGSVPAGTDGAAPPVDVDAPSAGPAEAPAETPVRSALVPADGLVDTGAGLGAAGSGTPLPADSSPVTGFAVGLGGVAALAAVRQGLFATAGTGAVTTVSTVAASVAPALPGRSTALERLVRMLTAFRYSRYDDSDPLEHEARADVFDVVQETPGTYLSEVAERADLPLSTVRHHVRVLEREELLMGAKVRGKRRFYPAYSSDIELAAALNDDATAVVLDALSRLGGASVSELADELERHPSTVTHHLQRLEEDGLVVREREGRAVVNRLSAQTRAALDPETEATATAEASGVVASD</sequence>
<dbReference type="SMART" id="SM00418">
    <property type="entry name" value="HTH_ARSR"/>
    <property type="match status" value="1"/>
</dbReference>
<accession>A0A9E7UAE2</accession>
<gene>
    <name evidence="3" type="ORF">N0B31_17675</name>
</gene>
<dbReference type="PANTHER" id="PTHR36216:SF1">
    <property type="entry name" value="HTH ARSR-TYPE DOMAIN-CONTAINING PROTEIN"/>
    <property type="match status" value="1"/>
</dbReference>
<proteinExistence type="predicted"/>
<name>A0A9E7UAE2_9EURY</name>
<dbReference type="InterPro" id="IPR001845">
    <property type="entry name" value="HTH_ArsR_DNA-bd_dom"/>
</dbReference>
<dbReference type="Proteomes" id="UP001057580">
    <property type="component" value="Chromosome"/>
</dbReference>
<evidence type="ECO:0000313" key="4">
    <source>
        <dbReference type="Proteomes" id="UP001057580"/>
    </source>
</evidence>
<evidence type="ECO:0000256" key="1">
    <source>
        <dbReference type="SAM" id="MobiDB-lite"/>
    </source>
</evidence>
<dbReference type="GeneID" id="74944291"/>
<dbReference type="KEGG" id="ssai:N0B31_17675"/>